<dbReference type="InterPro" id="IPR013324">
    <property type="entry name" value="RNA_pol_sigma_r3/r4-like"/>
</dbReference>
<evidence type="ECO:0000256" key="5">
    <source>
        <dbReference type="SAM" id="MobiDB-lite"/>
    </source>
</evidence>
<dbReference type="Gene3D" id="1.10.1740.10">
    <property type="match status" value="1"/>
</dbReference>
<evidence type="ECO:0000313" key="9">
    <source>
        <dbReference type="Proteomes" id="UP001575105"/>
    </source>
</evidence>
<dbReference type="PANTHER" id="PTHR43133:SF62">
    <property type="entry name" value="RNA POLYMERASE SIGMA FACTOR SIGZ"/>
    <property type="match status" value="1"/>
</dbReference>
<evidence type="ECO:0000313" key="8">
    <source>
        <dbReference type="EMBL" id="MFA9479448.1"/>
    </source>
</evidence>
<dbReference type="RefSeq" id="WP_425346373.1">
    <property type="nucleotide sequence ID" value="NZ_JBGUBD010000009.1"/>
</dbReference>
<comment type="similarity">
    <text evidence="1">Belongs to the sigma-70 factor family. ECF subfamily.</text>
</comment>
<dbReference type="InterPro" id="IPR013325">
    <property type="entry name" value="RNA_pol_sigma_r2"/>
</dbReference>
<evidence type="ECO:0000256" key="2">
    <source>
        <dbReference type="ARBA" id="ARBA00023015"/>
    </source>
</evidence>
<dbReference type="SUPFAM" id="SSF88659">
    <property type="entry name" value="Sigma3 and sigma4 domains of RNA polymerase sigma factors"/>
    <property type="match status" value="1"/>
</dbReference>
<dbReference type="Gene3D" id="1.10.10.10">
    <property type="entry name" value="Winged helix-like DNA-binding domain superfamily/Winged helix DNA-binding domain"/>
    <property type="match status" value="1"/>
</dbReference>
<keyword evidence="3" id="KW-0731">Sigma factor</keyword>
<keyword evidence="2" id="KW-0805">Transcription regulation</keyword>
<organism evidence="8 9">
    <name type="scientific">Natronomicrosphaera hydrolytica</name>
    <dbReference type="NCBI Taxonomy" id="3242702"/>
    <lineage>
        <taxon>Bacteria</taxon>
        <taxon>Pseudomonadati</taxon>
        <taxon>Planctomycetota</taxon>
        <taxon>Phycisphaerae</taxon>
        <taxon>Phycisphaerales</taxon>
        <taxon>Phycisphaeraceae</taxon>
        <taxon>Natronomicrosphaera</taxon>
    </lineage>
</organism>
<evidence type="ECO:0000259" key="7">
    <source>
        <dbReference type="Pfam" id="PF08281"/>
    </source>
</evidence>
<dbReference type="PANTHER" id="PTHR43133">
    <property type="entry name" value="RNA POLYMERASE ECF-TYPE SIGMA FACTO"/>
    <property type="match status" value="1"/>
</dbReference>
<dbReference type="InterPro" id="IPR039425">
    <property type="entry name" value="RNA_pol_sigma-70-like"/>
</dbReference>
<feature type="domain" description="RNA polymerase sigma-70 region 2" evidence="6">
    <location>
        <begin position="51"/>
        <end position="120"/>
    </location>
</feature>
<dbReference type="EMBL" id="JBGUBD010000009">
    <property type="protein sequence ID" value="MFA9479448.1"/>
    <property type="molecule type" value="Genomic_DNA"/>
</dbReference>
<evidence type="ECO:0000259" key="6">
    <source>
        <dbReference type="Pfam" id="PF04542"/>
    </source>
</evidence>
<dbReference type="InterPro" id="IPR036388">
    <property type="entry name" value="WH-like_DNA-bd_sf"/>
</dbReference>
<dbReference type="Proteomes" id="UP001575105">
    <property type="component" value="Unassembled WGS sequence"/>
</dbReference>
<dbReference type="InterPro" id="IPR007627">
    <property type="entry name" value="RNA_pol_sigma70_r2"/>
</dbReference>
<comment type="caution">
    <text evidence="8">The sequence shown here is derived from an EMBL/GenBank/DDBJ whole genome shotgun (WGS) entry which is preliminary data.</text>
</comment>
<feature type="domain" description="RNA polymerase sigma factor 70 region 4 type 2" evidence="7">
    <location>
        <begin position="152"/>
        <end position="203"/>
    </location>
</feature>
<proteinExistence type="inferred from homology"/>
<dbReference type="InterPro" id="IPR014284">
    <property type="entry name" value="RNA_pol_sigma-70_dom"/>
</dbReference>
<accession>A0ABV4U8Y5</accession>
<reference evidence="8 9" key="1">
    <citation type="submission" date="2024-08" db="EMBL/GenBank/DDBJ databases">
        <title>Whole-genome sequencing of halo(alkali)philic microorganisms from hypersaline lakes.</title>
        <authorList>
            <person name="Sorokin D.Y."/>
            <person name="Merkel A.Y."/>
            <person name="Messina E."/>
            <person name="Yakimov M."/>
        </authorList>
    </citation>
    <scope>NUCLEOTIDE SEQUENCE [LARGE SCALE GENOMIC DNA]</scope>
    <source>
        <strain evidence="8 9">AB-hyl4</strain>
    </source>
</reference>
<gene>
    <name evidence="8" type="ORF">ACERK3_14255</name>
</gene>
<evidence type="ECO:0000256" key="4">
    <source>
        <dbReference type="ARBA" id="ARBA00023163"/>
    </source>
</evidence>
<evidence type="ECO:0000256" key="3">
    <source>
        <dbReference type="ARBA" id="ARBA00023082"/>
    </source>
</evidence>
<dbReference type="SUPFAM" id="SSF88946">
    <property type="entry name" value="Sigma2 domain of RNA polymerase sigma factors"/>
    <property type="match status" value="1"/>
</dbReference>
<sequence length="217" mass="24621">MNGSDKQRNAGTLAITGGPTGKSSVDGDGELSDRELMRRVVDRDRTALAELYDRYSHYVQAACLRVLANMTDAEDVTVQVFIEVWERPGRFEASRGEFVTYLMILARSRATDLRRSQTRRRQLMRNAADELIMPMVDTTTPAESASWRERRGRVRRALSRLGELQREAVELAFLEGLSHREVAERLNTPLGTIKTRIRLGLIQLRDSLRTMGEGDEP</sequence>
<feature type="region of interest" description="Disordered" evidence="5">
    <location>
        <begin position="1"/>
        <end position="30"/>
    </location>
</feature>
<dbReference type="NCBIfam" id="TIGR02937">
    <property type="entry name" value="sigma70-ECF"/>
    <property type="match status" value="1"/>
</dbReference>
<dbReference type="Pfam" id="PF04542">
    <property type="entry name" value="Sigma70_r2"/>
    <property type="match status" value="1"/>
</dbReference>
<keyword evidence="4" id="KW-0804">Transcription</keyword>
<dbReference type="InterPro" id="IPR013249">
    <property type="entry name" value="RNA_pol_sigma70_r4_t2"/>
</dbReference>
<name>A0ABV4U8Y5_9BACT</name>
<evidence type="ECO:0000256" key="1">
    <source>
        <dbReference type="ARBA" id="ARBA00010641"/>
    </source>
</evidence>
<dbReference type="CDD" id="cd06171">
    <property type="entry name" value="Sigma70_r4"/>
    <property type="match status" value="1"/>
</dbReference>
<protein>
    <submittedName>
        <fullName evidence="8">Sigma-70 family RNA polymerase sigma factor</fullName>
    </submittedName>
</protein>
<dbReference type="Pfam" id="PF08281">
    <property type="entry name" value="Sigma70_r4_2"/>
    <property type="match status" value="1"/>
</dbReference>
<keyword evidence="9" id="KW-1185">Reference proteome</keyword>